<evidence type="ECO:0000313" key="13">
    <source>
        <dbReference type="EMBL" id="CAL1296913.1"/>
    </source>
</evidence>
<protein>
    <recommendedName>
        <fullName evidence="3">Vesicle transport protein USE1</fullName>
    </recommendedName>
    <alternativeName>
        <fullName evidence="11">USE1-like protein</fullName>
    </alternativeName>
</protein>
<keyword evidence="4" id="KW-0813">Transport</keyword>
<sequence>MNFPYFAYVSLNFTRHSLNMSTPVSKEEINFIRLLTRCENFVPKREPNEWRLEQYVKNIEERLAELRKMNTCQPSQDTLTEYTRRVEFLRGVLEAEKLPTVSEKAMANQLLAPGSFTTPSNKIHQQTKAQYLKEMREELLGKSDDSGSDGVRLRKASSSVPQDDFDAVMQYHNSMQEKVAQEMMSLVQNLKQNSLLTGHIIKKDTEALQKSTSLADDRYSQLKTESEKLETYVKKSCNWGVWIMILIVCFVFMWMIAFIRLFPKR</sequence>
<evidence type="ECO:0000256" key="8">
    <source>
        <dbReference type="ARBA" id="ARBA00022927"/>
    </source>
</evidence>
<reference evidence="13 14" key="1">
    <citation type="submission" date="2024-04" db="EMBL/GenBank/DDBJ databases">
        <authorList>
            <person name="Rising A."/>
            <person name="Reimegard J."/>
            <person name="Sonavane S."/>
            <person name="Akerstrom W."/>
            <person name="Nylinder S."/>
            <person name="Hedman E."/>
            <person name="Kallberg Y."/>
        </authorList>
    </citation>
    <scope>NUCLEOTIDE SEQUENCE [LARGE SCALE GENOMIC DNA]</scope>
</reference>
<organism evidence="13 14">
    <name type="scientific">Larinioides sclopetarius</name>
    <dbReference type="NCBI Taxonomy" id="280406"/>
    <lineage>
        <taxon>Eukaryota</taxon>
        <taxon>Metazoa</taxon>
        <taxon>Ecdysozoa</taxon>
        <taxon>Arthropoda</taxon>
        <taxon>Chelicerata</taxon>
        <taxon>Arachnida</taxon>
        <taxon>Araneae</taxon>
        <taxon>Araneomorphae</taxon>
        <taxon>Entelegynae</taxon>
        <taxon>Araneoidea</taxon>
        <taxon>Araneidae</taxon>
        <taxon>Larinioides</taxon>
    </lineage>
</organism>
<proteinExistence type="inferred from homology"/>
<evidence type="ECO:0000256" key="9">
    <source>
        <dbReference type="ARBA" id="ARBA00022989"/>
    </source>
</evidence>
<evidence type="ECO:0000256" key="11">
    <source>
        <dbReference type="ARBA" id="ARBA00032711"/>
    </source>
</evidence>
<gene>
    <name evidence="13" type="ORF">LARSCL_LOCUS20002</name>
</gene>
<dbReference type="Pfam" id="PF09753">
    <property type="entry name" value="Use1"/>
    <property type="match status" value="1"/>
</dbReference>
<evidence type="ECO:0000256" key="10">
    <source>
        <dbReference type="ARBA" id="ARBA00023136"/>
    </source>
</evidence>
<accession>A0AAV2BNF0</accession>
<keyword evidence="7" id="KW-0931">ER-Golgi transport</keyword>
<dbReference type="EMBL" id="CAXIEN010000408">
    <property type="protein sequence ID" value="CAL1296913.1"/>
    <property type="molecule type" value="Genomic_DNA"/>
</dbReference>
<dbReference type="InterPro" id="IPR019150">
    <property type="entry name" value="Vesicle_transport_protein_Use1"/>
</dbReference>
<evidence type="ECO:0000256" key="4">
    <source>
        <dbReference type="ARBA" id="ARBA00022448"/>
    </source>
</evidence>
<dbReference type="PANTHER" id="PTHR13050">
    <property type="entry name" value="USE1-LIKE PROTEIN"/>
    <property type="match status" value="1"/>
</dbReference>
<dbReference type="GO" id="GO:0015031">
    <property type="term" value="P:protein transport"/>
    <property type="evidence" value="ECO:0007669"/>
    <property type="project" value="UniProtKB-KW"/>
</dbReference>
<dbReference type="PANTHER" id="PTHR13050:SF7">
    <property type="entry name" value="VESICLE TRANSPORT PROTEIN USE1"/>
    <property type="match status" value="1"/>
</dbReference>
<evidence type="ECO:0000313" key="14">
    <source>
        <dbReference type="Proteomes" id="UP001497382"/>
    </source>
</evidence>
<evidence type="ECO:0000256" key="5">
    <source>
        <dbReference type="ARBA" id="ARBA00022692"/>
    </source>
</evidence>
<dbReference type="CDD" id="cd15860">
    <property type="entry name" value="SNARE_USE1"/>
    <property type="match status" value="1"/>
</dbReference>
<evidence type="ECO:0000256" key="3">
    <source>
        <dbReference type="ARBA" id="ARBA00015843"/>
    </source>
</evidence>
<dbReference type="GO" id="GO:0005789">
    <property type="term" value="C:endoplasmic reticulum membrane"/>
    <property type="evidence" value="ECO:0007669"/>
    <property type="project" value="UniProtKB-SubCell"/>
</dbReference>
<keyword evidence="8" id="KW-0653">Protein transport</keyword>
<feature type="transmembrane region" description="Helical" evidence="12">
    <location>
        <begin position="239"/>
        <end position="262"/>
    </location>
</feature>
<dbReference type="AlphaFoldDB" id="A0AAV2BNF0"/>
<evidence type="ECO:0000256" key="7">
    <source>
        <dbReference type="ARBA" id="ARBA00022892"/>
    </source>
</evidence>
<dbReference type="Proteomes" id="UP001497382">
    <property type="component" value="Unassembled WGS sequence"/>
</dbReference>
<dbReference type="GO" id="GO:0005484">
    <property type="term" value="F:SNAP receptor activity"/>
    <property type="evidence" value="ECO:0007669"/>
    <property type="project" value="TreeGrafter"/>
</dbReference>
<keyword evidence="9 12" id="KW-1133">Transmembrane helix</keyword>
<keyword evidence="10 12" id="KW-0472">Membrane</keyword>
<evidence type="ECO:0000256" key="2">
    <source>
        <dbReference type="ARBA" id="ARBA00007891"/>
    </source>
</evidence>
<name>A0AAV2BNF0_9ARAC</name>
<evidence type="ECO:0000256" key="1">
    <source>
        <dbReference type="ARBA" id="ARBA00004163"/>
    </source>
</evidence>
<dbReference type="GO" id="GO:0006890">
    <property type="term" value="P:retrograde vesicle-mediated transport, Golgi to endoplasmic reticulum"/>
    <property type="evidence" value="ECO:0007669"/>
    <property type="project" value="TreeGrafter"/>
</dbReference>
<dbReference type="GO" id="GO:0031201">
    <property type="term" value="C:SNARE complex"/>
    <property type="evidence" value="ECO:0007669"/>
    <property type="project" value="TreeGrafter"/>
</dbReference>
<evidence type="ECO:0000256" key="6">
    <source>
        <dbReference type="ARBA" id="ARBA00022824"/>
    </source>
</evidence>
<keyword evidence="6" id="KW-0256">Endoplasmic reticulum</keyword>
<keyword evidence="14" id="KW-1185">Reference proteome</keyword>
<keyword evidence="5 12" id="KW-0812">Transmembrane</keyword>
<comment type="caution">
    <text evidence="13">The sequence shown here is derived from an EMBL/GenBank/DDBJ whole genome shotgun (WGS) entry which is preliminary data.</text>
</comment>
<comment type="subcellular location">
    <subcellularLocation>
        <location evidence="1">Endoplasmic reticulum membrane</location>
        <topology evidence="1">Single-pass type IV membrane protein</topology>
    </subcellularLocation>
</comment>
<comment type="similarity">
    <text evidence="2">Belongs to the USE1 family.</text>
</comment>
<evidence type="ECO:0000256" key="12">
    <source>
        <dbReference type="SAM" id="Phobius"/>
    </source>
</evidence>